<organism evidence="1 2">
    <name type="scientific">Arcobacter porcinus</name>
    <dbReference type="NCBI Taxonomy" id="1935204"/>
    <lineage>
        <taxon>Bacteria</taxon>
        <taxon>Pseudomonadati</taxon>
        <taxon>Campylobacterota</taxon>
        <taxon>Epsilonproteobacteria</taxon>
        <taxon>Campylobacterales</taxon>
        <taxon>Arcobacteraceae</taxon>
        <taxon>Arcobacter</taxon>
    </lineage>
</organism>
<sequence>MIRLFEKITKIDQEAQNQKLRLFAKVDLKTKIQILEQQKQLFHKLKSAHSDVDNTILTLSSLILAVDSVVKKLDDVNLNAIKIRGKNNKSKIKRQKLLSYWAIVRTLKLQQNMSFRDIATYFKKYHKLQISYSTVYEIWNELEKKGNKNNEKSNF</sequence>
<dbReference type="RefSeq" id="WP_066177573.1">
    <property type="nucleotide sequence ID" value="NZ_LCSL01000011.1"/>
</dbReference>
<accession>A0ABX2YEN0</accession>
<protein>
    <submittedName>
        <fullName evidence="1">Uncharacterized protein</fullName>
    </submittedName>
</protein>
<evidence type="ECO:0000313" key="1">
    <source>
        <dbReference type="EMBL" id="OCL93472.1"/>
    </source>
</evidence>
<proteinExistence type="predicted"/>
<dbReference type="EMBL" id="LDIR01000001">
    <property type="protein sequence ID" value="OCL93472.1"/>
    <property type="molecule type" value="Genomic_DNA"/>
</dbReference>
<name>A0ABX2YEN0_9BACT</name>
<dbReference type="Proteomes" id="UP000093159">
    <property type="component" value="Unassembled WGS sequence"/>
</dbReference>
<keyword evidence="2" id="KW-1185">Reference proteome</keyword>
<reference evidence="1 2" key="1">
    <citation type="submission" date="2015-05" db="EMBL/GenBank/DDBJ databases">
        <authorList>
            <person name="Rovetto F."/>
            <person name="Cocolin L."/>
            <person name="Illeghems K."/>
            <person name="Van Nieuwerburgh F."/>
            <person name="Houf K."/>
        </authorList>
    </citation>
    <scope>NUCLEOTIDE SEQUENCE [LARGE SCALE GENOMIC DNA]</scope>
    <source>
        <strain evidence="1 2">117434</strain>
    </source>
</reference>
<comment type="caution">
    <text evidence="1">The sequence shown here is derived from an EMBL/GenBank/DDBJ whole genome shotgun (WGS) entry which is preliminary data.</text>
</comment>
<gene>
    <name evidence="1" type="ORF">AAX28_01015</name>
</gene>
<evidence type="ECO:0000313" key="2">
    <source>
        <dbReference type="Proteomes" id="UP000093159"/>
    </source>
</evidence>